<comment type="caution">
    <text evidence="2">The sequence shown here is derived from an EMBL/GenBank/DDBJ whole genome shotgun (WGS) entry which is preliminary data.</text>
</comment>
<feature type="region of interest" description="Disordered" evidence="1">
    <location>
        <begin position="217"/>
        <end position="244"/>
    </location>
</feature>
<evidence type="ECO:0000313" key="2">
    <source>
        <dbReference type="EMBL" id="MDZ5456007.1"/>
    </source>
</evidence>
<name>A0ABU5IAQ1_9BURK</name>
<dbReference type="EMBL" id="JAXOJX010000005">
    <property type="protein sequence ID" value="MDZ5456007.1"/>
    <property type="molecule type" value="Genomic_DNA"/>
</dbReference>
<feature type="compositionally biased region" description="Low complexity" evidence="1">
    <location>
        <begin position="234"/>
        <end position="244"/>
    </location>
</feature>
<keyword evidence="3" id="KW-1185">Reference proteome</keyword>
<reference evidence="2 3" key="1">
    <citation type="submission" date="2023-11" db="EMBL/GenBank/DDBJ databases">
        <title>Draft genome of Azohydromonas lata strain H1 (DSM1123), a polyhydroxyalkanoate producer.</title>
        <authorList>
            <person name="Traversa D."/>
            <person name="D'Addabbo P."/>
            <person name="Pazzani C."/>
            <person name="Manzari C."/>
            <person name="Chiara M."/>
            <person name="Scrascia M."/>
        </authorList>
    </citation>
    <scope>NUCLEOTIDE SEQUENCE [LARGE SCALE GENOMIC DNA]</scope>
    <source>
        <strain evidence="2 3">H1</strain>
    </source>
</reference>
<protein>
    <recommendedName>
        <fullName evidence="4">Tetratricopeptide repeat protein</fullName>
    </recommendedName>
</protein>
<dbReference type="SUPFAM" id="SSF48452">
    <property type="entry name" value="TPR-like"/>
    <property type="match status" value="1"/>
</dbReference>
<feature type="region of interest" description="Disordered" evidence="1">
    <location>
        <begin position="260"/>
        <end position="307"/>
    </location>
</feature>
<accession>A0ABU5IAQ1</accession>
<dbReference type="Proteomes" id="UP001293718">
    <property type="component" value="Unassembled WGS sequence"/>
</dbReference>
<organism evidence="2 3">
    <name type="scientific">Azohydromonas lata</name>
    <dbReference type="NCBI Taxonomy" id="45677"/>
    <lineage>
        <taxon>Bacteria</taxon>
        <taxon>Pseudomonadati</taxon>
        <taxon>Pseudomonadota</taxon>
        <taxon>Betaproteobacteria</taxon>
        <taxon>Burkholderiales</taxon>
        <taxon>Sphaerotilaceae</taxon>
        <taxon>Azohydromonas</taxon>
    </lineage>
</organism>
<dbReference type="Gene3D" id="1.25.40.10">
    <property type="entry name" value="Tetratricopeptide repeat domain"/>
    <property type="match status" value="1"/>
</dbReference>
<evidence type="ECO:0000313" key="3">
    <source>
        <dbReference type="Proteomes" id="UP001293718"/>
    </source>
</evidence>
<dbReference type="RefSeq" id="WP_322464688.1">
    <property type="nucleotide sequence ID" value="NZ_JAXOJX010000005.1"/>
</dbReference>
<proteinExistence type="predicted"/>
<dbReference type="InterPro" id="IPR011990">
    <property type="entry name" value="TPR-like_helical_dom_sf"/>
</dbReference>
<sequence length="307" mass="32234">MRLTHRNMARWRAVAAIHGPLFRKPSKFHNHYRGGKLGMELFCLLRSPQGNNSSRIHALPASKYWRALAGAGLALMLTACASNQNVASKPPEPAPQMVSMEEWMARARLAATEGNPEKGRAAYRAAAQDYPGEKLPWLKLAEDYFNAQDYGNAVIAAQEVLQRDMQDHFAHSVLVVSGLRLTAGSLVALRQDGNLPVGSRDEAISVARALRDTLGAASLLPPAPPANAPRPRKPTAAPGAATTTAVTPASVAATAIPATSAARGAQRSSAQATGTVAVPGVVPTVSTPAAPQAPAKAPAATPFDKLK</sequence>
<dbReference type="Pfam" id="PF13428">
    <property type="entry name" value="TPR_14"/>
    <property type="match status" value="1"/>
</dbReference>
<evidence type="ECO:0008006" key="4">
    <source>
        <dbReference type="Google" id="ProtNLM"/>
    </source>
</evidence>
<gene>
    <name evidence="2" type="ORF">SM757_05430</name>
</gene>
<evidence type="ECO:0000256" key="1">
    <source>
        <dbReference type="SAM" id="MobiDB-lite"/>
    </source>
</evidence>